<feature type="signal peptide" evidence="1">
    <location>
        <begin position="1"/>
        <end position="22"/>
    </location>
</feature>
<evidence type="ECO:0000313" key="2">
    <source>
        <dbReference type="EMBL" id="ESP01878.1"/>
    </source>
</evidence>
<dbReference type="Proteomes" id="UP000030746">
    <property type="component" value="Unassembled WGS sequence"/>
</dbReference>
<keyword evidence="3" id="KW-1185">Reference proteome</keyword>
<dbReference type="InterPro" id="IPR036397">
    <property type="entry name" value="RNaseH_sf"/>
</dbReference>
<dbReference type="GeneID" id="20247257"/>
<sequence length="79" mass="9203">MVWGGIGLNQWGLWCFRILVQAGVLESQLSATLTKSSDPTSWYFFARHRHHALLQNDARPHTARVIRDFLQQHNIQFMP</sequence>
<organism evidence="2 3">
    <name type="scientific">Lottia gigantea</name>
    <name type="common">Giant owl limpet</name>
    <dbReference type="NCBI Taxonomy" id="225164"/>
    <lineage>
        <taxon>Eukaryota</taxon>
        <taxon>Metazoa</taxon>
        <taxon>Spiralia</taxon>
        <taxon>Lophotrochozoa</taxon>
        <taxon>Mollusca</taxon>
        <taxon>Gastropoda</taxon>
        <taxon>Patellogastropoda</taxon>
        <taxon>Lottioidea</taxon>
        <taxon>Lottiidae</taxon>
        <taxon>Lottia</taxon>
    </lineage>
</organism>
<dbReference type="RefSeq" id="XP_009047463.1">
    <property type="nucleotide sequence ID" value="XM_009049215.1"/>
</dbReference>
<evidence type="ECO:0000313" key="3">
    <source>
        <dbReference type="Proteomes" id="UP000030746"/>
    </source>
</evidence>
<name>V4AWM8_LOTGI</name>
<keyword evidence="1" id="KW-0732">Signal</keyword>
<dbReference type="EMBL" id="KB200347">
    <property type="protein sequence ID" value="ESP01878.1"/>
    <property type="molecule type" value="Genomic_DNA"/>
</dbReference>
<dbReference type="Gene3D" id="3.30.420.10">
    <property type="entry name" value="Ribonuclease H-like superfamily/Ribonuclease H"/>
    <property type="match status" value="1"/>
</dbReference>
<accession>V4AWM8</accession>
<gene>
    <name evidence="2" type="ORF">LOTGIDRAFT_225089</name>
</gene>
<dbReference type="HOGENOM" id="CLU_2608735_0_0_1"/>
<protein>
    <recommendedName>
        <fullName evidence="4">Tc1-like transposase DDE domain-containing protein</fullName>
    </recommendedName>
</protein>
<dbReference type="KEGG" id="lgi:LOTGIDRAFT_225089"/>
<dbReference type="OrthoDB" id="6286709at2759"/>
<dbReference type="GO" id="GO:0003676">
    <property type="term" value="F:nucleic acid binding"/>
    <property type="evidence" value="ECO:0007669"/>
    <property type="project" value="InterPro"/>
</dbReference>
<reference evidence="2 3" key="1">
    <citation type="journal article" date="2013" name="Nature">
        <title>Insights into bilaterian evolution from three spiralian genomes.</title>
        <authorList>
            <person name="Simakov O."/>
            <person name="Marletaz F."/>
            <person name="Cho S.J."/>
            <person name="Edsinger-Gonzales E."/>
            <person name="Havlak P."/>
            <person name="Hellsten U."/>
            <person name="Kuo D.H."/>
            <person name="Larsson T."/>
            <person name="Lv J."/>
            <person name="Arendt D."/>
            <person name="Savage R."/>
            <person name="Osoegawa K."/>
            <person name="de Jong P."/>
            <person name="Grimwood J."/>
            <person name="Chapman J.A."/>
            <person name="Shapiro H."/>
            <person name="Aerts A."/>
            <person name="Otillar R.P."/>
            <person name="Terry A.Y."/>
            <person name="Boore J.L."/>
            <person name="Grigoriev I.V."/>
            <person name="Lindberg D.R."/>
            <person name="Seaver E.C."/>
            <person name="Weisblat D.A."/>
            <person name="Putnam N.H."/>
            <person name="Rokhsar D.S."/>
        </authorList>
    </citation>
    <scope>NUCLEOTIDE SEQUENCE [LARGE SCALE GENOMIC DNA]</scope>
</reference>
<proteinExistence type="predicted"/>
<dbReference type="CTD" id="20247257"/>
<evidence type="ECO:0000256" key="1">
    <source>
        <dbReference type="SAM" id="SignalP"/>
    </source>
</evidence>
<dbReference type="AlphaFoldDB" id="V4AWM8"/>
<feature type="chain" id="PRO_5004716374" description="Tc1-like transposase DDE domain-containing protein" evidence="1">
    <location>
        <begin position="23"/>
        <end position="79"/>
    </location>
</feature>
<evidence type="ECO:0008006" key="4">
    <source>
        <dbReference type="Google" id="ProtNLM"/>
    </source>
</evidence>